<comment type="subcellular location">
    <subcellularLocation>
        <location evidence="1">Membrane</location>
        <topology evidence="1">Single-pass membrane protein</topology>
    </subcellularLocation>
</comment>
<sequence length="244" mass="26610">MLVFEMGLVRVMSRRLGMPDGMTVTCTDDRCSCQVVNGGSGTLHYVGVVAILFSIQVVVCTSWNSAECKNPFNCGLIKNVSYPFHQIRGCGKPGFEFVCPDDGSPVITIGSRSYQVLVYNTSLQSLTIAPVSKYGDVLCPENLSNISLNLSPFYPASNTNNISLYYDCPANATQYEGLYNHQFNCSTSGGRNDVGYFVVTSSFSQLSVAARDAMASCIAMSSSSIRFNLKGFWSTIQVQLFCAW</sequence>
<keyword evidence="3" id="KW-0732">Signal</keyword>
<evidence type="ECO:0000256" key="4">
    <source>
        <dbReference type="ARBA" id="ARBA00022989"/>
    </source>
</evidence>
<keyword evidence="2" id="KW-0812">Transmembrane</keyword>
<dbReference type="InterPro" id="IPR025287">
    <property type="entry name" value="WAK_GUB"/>
</dbReference>
<organism evidence="7 8">
    <name type="scientific">Hibiscus syriacus</name>
    <name type="common">Rose of Sharon</name>
    <dbReference type="NCBI Taxonomy" id="106335"/>
    <lineage>
        <taxon>Eukaryota</taxon>
        <taxon>Viridiplantae</taxon>
        <taxon>Streptophyta</taxon>
        <taxon>Embryophyta</taxon>
        <taxon>Tracheophyta</taxon>
        <taxon>Spermatophyta</taxon>
        <taxon>Magnoliopsida</taxon>
        <taxon>eudicotyledons</taxon>
        <taxon>Gunneridae</taxon>
        <taxon>Pentapetalae</taxon>
        <taxon>rosids</taxon>
        <taxon>malvids</taxon>
        <taxon>Malvales</taxon>
        <taxon>Malvaceae</taxon>
        <taxon>Malvoideae</taxon>
        <taxon>Hibiscus</taxon>
    </lineage>
</organism>
<protein>
    <recommendedName>
        <fullName evidence="6">Wall-associated receptor kinase galacturonan-binding domain-containing protein</fullName>
    </recommendedName>
</protein>
<keyword evidence="5" id="KW-0472">Membrane</keyword>
<dbReference type="PANTHER" id="PTHR33138:SF72">
    <property type="entry name" value="WALL-ASSOCIATED RECEPTOR KINASE CARBOXY-TERMINAL PROTEIN"/>
    <property type="match status" value="1"/>
</dbReference>
<evidence type="ECO:0000313" key="7">
    <source>
        <dbReference type="EMBL" id="KAE8689260.1"/>
    </source>
</evidence>
<dbReference type="AlphaFoldDB" id="A0A6A2ZCQ4"/>
<dbReference type="GO" id="GO:0030247">
    <property type="term" value="F:polysaccharide binding"/>
    <property type="evidence" value="ECO:0007669"/>
    <property type="project" value="InterPro"/>
</dbReference>
<evidence type="ECO:0000256" key="5">
    <source>
        <dbReference type="ARBA" id="ARBA00023136"/>
    </source>
</evidence>
<gene>
    <name evidence="7" type="ORF">F3Y22_tig00110940pilonHSYRG00231</name>
</gene>
<reference evidence="7" key="1">
    <citation type="submission" date="2019-09" db="EMBL/GenBank/DDBJ databases">
        <title>Draft genome information of white flower Hibiscus syriacus.</title>
        <authorList>
            <person name="Kim Y.-M."/>
        </authorList>
    </citation>
    <scope>NUCLEOTIDE SEQUENCE [LARGE SCALE GENOMIC DNA]</scope>
    <source>
        <strain evidence="7">YM2019G1</strain>
    </source>
</reference>
<name>A0A6A2ZCQ4_HIBSY</name>
<proteinExistence type="predicted"/>
<accession>A0A6A2ZCQ4</accession>
<feature type="domain" description="Wall-associated receptor kinase galacturonan-binding" evidence="6">
    <location>
        <begin position="68"/>
        <end position="129"/>
    </location>
</feature>
<dbReference type="PANTHER" id="PTHR33138">
    <property type="entry name" value="OS01G0690200 PROTEIN"/>
    <property type="match status" value="1"/>
</dbReference>
<dbReference type="GO" id="GO:0016020">
    <property type="term" value="C:membrane"/>
    <property type="evidence" value="ECO:0007669"/>
    <property type="project" value="UniProtKB-SubCell"/>
</dbReference>
<dbReference type="Pfam" id="PF13947">
    <property type="entry name" value="GUB_WAK_bind"/>
    <property type="match status" value="1"/>
</dbReference>
<comment type="caution">
    <text evidence="7">The sequence shown here is derived from an EMBL/GenBank/DDBJ whole genome shotgun (WGS) entry which is preliminary data.</text>
</comment>
<keyword evidence="8" id="KW-1185">Reference proteome</keyword>
<evidence type="ECO:0000313" key="8">
    <source>
        <dbReference type="Proteomes" id="UP000436088"/>
    </source>
</evidence>
<evidence type="ECO:0000256" key="2">
    <source>
        <dbReference type="ARBA" id="ARBA00022692"/>
    </source>
</evidence>
<evidence type="ECO:0000256" key="1">
    <source>
        <dbReference type="ARBA" id="ARBA00004167"/>
    </source>
</evidence>
<evidence type="ECO:0000259" key="6">
    <source>
        <dbReference type="Pfam" id="PF13947"/>
    </source>
</evidence>
<keyword evidence="4" id="KW-1133">Transmembrane helix</keyword>
<dbReference type="Proteomes" id="UP000436088">
    <property type="component" value="Unassembled WGS sequence"/>
</dbReference>
<dbReference type="EMBL" id="VEPZ02001172">
    <property type="protein sequence ID" value="KAE8689260.1"/>
    <property type="molecule type" value="Genomic_DNA"/>
</dbReference>
<evidence type="ECO:0000256" key="3">
    <source>
        <dbReference type="ARBA" id="ARBA00022729"/>
    </source>
</evidence>